<feature type="compositionally biased region" description="Low complexity" evidence="7">
    <location>
        <begin position="429"/>
        <end position="448"/>
    </location>
</feature>
<evidence type="ECO:0000256" key="4">
    <source>
        <dbReference type="ARBA" id="ARBA00023054"/>
    </source>
</evidence>
<feature type="coiled-coil region" evidence="6">
    <location>
        <begin position="48"/>
        <end position="110"/>
    </location>
</feature>
<keyword evidence="4 6" id="KW-0175">Coiled coil</keyword>
<reference evidence="10" key="1">
    <citation type="submission" date="2025-08" db="UniProtKB">
        <authorList>
            <consortium name="RefSeq"/>
        </authorList>
    </citation>
    <scope>IDENTIFICATION</scope>
    <source>
        <strain evidence="10">Airmid</strain>
    </source>
</reference>
<sequence length="623" mass="73666">MKFKNFVVTLRDERNQLKEKVNNDNIVIEKLKSSLKNQANTSQLFHNFQQLQNEYDKSQDEIEQLKKRLKHSDNDLLKCLNEMNELKLKNNEQKEEIQSLKHQQTQQESQIDLQKESIKEYESRIIVYETKLLEKDQQIQDFQGKVNEINDLQKELQIKNDMIEQLSQQLSDQTERLKQNSNQIDEQNRMIEKYSKLEMENANIVEKITENKHIIQNNEKEMEKFRQNESELRETIERLEKSLNDLRLSGSEKINNLELENYELKNKLELSEMDLRNNREKFDEYKSKVAIALKENKSLNHGDYNRQLELLNLKLENFEQENQKLRNESEKSTDLVEKLKSEISAMTAKLSESNNQLKDVEKYRQNLQQSTSENDRLNQLLKQLQISFARERLQISDTNREQMEKLRLEYENKIKDLEEELSNHQQRINQTNQSSSSPPSDDSNSIINSNTSFEEIKDENLSIRSNVSSSLERNFLEEILTESTTKSPSSTVNDNGQIVNGQNFENLTQLLAESENNINLLTEQNRLLKEEIRRLNRSFDRIDIANNLEYLKNVLLKFLTIKRSDEKEQLINVLSTILKLTGEETAIFYEFLSENFNSSNNQNQNNNSSNKSLTSSWNLWQWS</sequence>
<evidence type="ECO:0000259" key="8">
    <source>
        <dbReference type="PROSITE" id="PS50913"/>
    </source>
</evidence>
<keyword evidence="5" id="KW-0472">Membrane</keyword>
<dbReference type="KEGG" id="dpte:113797798"/>
<keyword evidence="3" id="KW-0963">Cytoplasm</keyword>
<evidence type="ECO:0000256" key="5">
    <source>
        <dbReference type="ARBA" id="ARBA00023136"/>
    </source>
</evidence>
<dbReference type="InterPro" id="IPR000237">
    <property type="entry name" value="GRIP_dom"/>
</dbReference>
<dbReference type="OrthoDB" id="1926336at2759"/>
<protein>
    <submittedName>
        <fullName evidence="10">GRIP and coiled-coil domain-containing protein 2-like</fullName>
    </submittedName>
</protein>
<evidence type="ECO:0000313" key="9">
    <source>
        <dbReference type="Proteomes" id="UP000515146"/>
    </source>
</evidence>
<keyword evidence="9" id="KW-1185">Reference proteome</keyword>
<feature type="region of interest" description="Disordered" evidence="7">
    <location>
        <begin position="599"/>
        <end position="623"/>
    </location>
</feature>
<dbReference type="PANTHER" id="PTHR23157">
    <property type="entry name" value="GRIP AND COILED-COIL DOMAIN-CONTAINING PROTEIN 1"/>
    <property type="match status" value="1"/>
</dbReference>
<dbReference type="AlphaFoldDB" id="A0A6P6YFL2"/>
<dbReference type="Proteomes" id="UP000515146">
    <property type="component" value="Unplaced"/>
</dbReference>
<feature type="region of interest" description="Disordered" evidence="7">
    <location>
        <begin position="422"/>
        <end position="448"/>
    </location>
</feature>
<dbReference type="GO" id="GO:0005794">
    <property type="term" value="C:Golgi apparatus"/>
    <property type="evidence" value="ECO:0007669"/>
    <property type="project" value="TreeGrafter"/>
</dbReference>
<comment type="subcellular location">
    <subcellularLocation>
        <location evidence="2">Cytoplasm</location>
    </subcellularLocation>
    <subcellularLocation>
        <location evidence="1">Endomembrane system</location>
        <topology evidence="1">Peripheral membrane protein</topology>
    </subcellularLocation>
</comment>
<evidence type="ECO:0000256" key="3">
    <source>
        <dbReference type="ARBA" id="ARBA00022490"/>
    </source>
</evidence>
<feature type="domain" description="GRIP" evidence="8">
    <location>
        <begin position="541"/>
        <end position="591"/>
    </location>
</feature>
<dbReference type="Gene3D" id="1.10.220.60">
    <property type="entry name" value="GRIP domain"/>
    <property type="match status" value="1"/>
</dbReference>
<feature type="coiled-coil region" evidence="6">
    <location>
        <begin position="149"/>
        <end position="274"/>
    </location>
</feature>
<dbReference type="PANTHER" id="PTHR23157:SF25">
    <property type="entry name" value="GRIP AND COILED-COIL DOMAIN-CONTAINING PROTEIN 1"/>
    <property type="match status" value="1"/>
</dbReference>
<evidence type="ECO:0000256" key="7">
    <source>
        <dbReference type="SAM" id="MobiDB-lite"/>
    </source>
</evidence>
<dbReference type="SMART" id="SM00755">
    <property type="entry name" value="Grip"/>
    <property type="match status" value="1"/>
</dbReference>
<dbReference type="Pfam" id="PF01465">
    <property type="entry name" value="GRIP"/>
    <property type="match status" value="1"/>
</dbReference>
<name>A0A6P6YFL2_DERPT</name>
<organism evidence="9 10">
    <name type="scientific">Dermatophagoides pteronyssinus</name>
    <name type="common">European house dust mite</name>
    <dbReference type="NCBI Taxonomy" id="6956"/>
    <lineage>
        <taxon>Eukaryota</taxon>
        <taxon>Metazoa</taxon>
        <taxon>Ecdysozoa</taxon>
        <taxon>Arthropoda</taxon>
        <taxon>Chelicerata</taxon>
        <taxon>Arachnida</taxon>
        <taxon>Acari</taxon>
        <taxon>Acariformes</taxon>
        <taxon>Sarcoptiformes</taxon>
        <taxon>Astigmata</taxon>
        <taxon>Psoroptidia</taxon>
        <taxon>Analgoidea</taxon>
        <taxon>Pyroglyphidae</taxon>
        <taxon>Dermatophagoidinae</taxon>
        <taxon>Dermatophagoides</taxon>
    </lineage>
</organism>
<accession>A0A6P6YFL2</accession>
<dbReference type="InterPro" id="IPR051952">
    <property type="entry name" value="Golgi-autophagy_related"/>
</dbReference>
<dbReference type="OMA" id="TEECDKQ"/>
<evidence type="ECO:0000256" key="2">
    <source>
        <dbReference type="ARBA" id="ARBA00004496"/>
    </source>
</evidence>
<dbReference type="RefSeq" id="XP_027204037.1">
    <property type="nucleotide sequence ID" value="XM_027348236.1"/>
</dbReference>
<evidence type="ECO:0000256" key="6">
    <source>
        <dbReference type="SAM" id="Coils"/>
    </source>
</evidence>
<proteinExistence type="predicted"/>
<gene>
    <name evidence="10" type="primary">LOC113797798</name>
</gene>
<dbReference type="PROSITE" id="PS50913">
    <property type="entry name" value="GRIP"/>
    <property type="match status" value="1"/>
</dbReference>
<feature type="coiled-coil region" evidence="6">
    <location>
        <begin position="504"/>
        <end position="538"/>
    </location>
</feature>
<evidence type="ECO:0000313" key="10">
    <source>
        <dbReference type="RefSeq" id="XP_027204037.1"/>
    </source>
</evidence>
<evidence type="ECO:0000256" key="1">
    <source>
        <dbReference type="ARBA" id="ARBA00004184"/>
    </source>
</evidence>
<dbReference type="InParanoid" id="A0A6P6YFL2"/>